<organism evidence="3 4">
    <name type="scientific">Leptomonas seymouri</name>
    <dbReference type="NCBI Taxonomy" id="5684"/>
    <lineage>
        <taxon>Eukaryota</taxon>
        <taxon>Discoba</taxon>
        <taxon>Euglenozoa</taxon>
        <taxon>Kinetoplastea</taxon>
        <taxon>Metakinetoplastina</taxon>
        <taxon>Trypanosomatida</taxon>
        <taxon>Trypanosomatidae</taxon>
        <taxon>Leishmaniinae</taxon>
        <taxon>Leptomonas</taxon>
    </lineage>
</organism>
<dbReference type="EMBL" id="LJSK01000048">
    <property type="protein sequence ID" value="KPI88496.1"/>
    <property type="molecule type" value="Genomic_DNA"/>
</dbReference>
<comment type="caution">
    <text evidence="3">The sequence shown here is derived from an EMBL/GenBank/DDBJ whole genome shotgun (WGS) entry which is preliminary data.</text>
</comment>
<dbReference type="VEuPathDB" id="TriTrypDB:Lsey_0048_0160"/>
<dbReference type="SUPFAM" id="SSF53067">
    <property type="entry name" value="Actin-like ATPase domain"/>
    <property type="match status" value="2"/>
</dbReference>
<feature type="region of interest" description="Disordered" evidence="2">
    <location>
        <begin position="21"/>
        <end position="44"/>
    </location>
</feature>
<protein>
    <submittedName>
        <fullName evidence="3">Actin-related protein 3 putative arp3</fullName>
    </submittedName>
</protein>
<evidence type="ECO:0000256" key="1">
    <source>
        <dbReference type="RuleBase" id="RU000487"/>
    </source>
</evidence>
<dbReference type="OrthoDB" id="421448at2759"/>
<reference evidence="3 4" key="1">
    <citation type="journal article" date="2015" name="PLoS Pathog.">
        <title>Leptomonas seymouri: Adaptations to the Dixenous Life Cycle Analyzed by Genome Sequencing, Transcriptome Profiling and Co-infection with Leishmania donovani.</title>
        <authorList>
            <person name="Kraeva N."/>
            <person name="Butenko A."/>
            <person name="Hlavacova J."/>
            <person name="Kostygov A."/>
            <person name="Myskova J."/>
            <person name="Grybchuk D."/>
            <person name="Lestinova T."/>
            <person name="Votypka J."/>
            <person name="Volf P."/>
            <person name="Opperdoes F."/>
            <person name="Flegontov P."/>
            <person name="Lukes J."/>
            <person name="Yurchenko V."/>
        </authorList>
    </citation>
    <scope>NUCLEOTIDE SEQUENCE [LARGE SCALE GENOMIC DNA]</scope>
    <source>
        <strain evidence="3 4">ATCC 30220</strain>
    </source>
</reference>
<evidence type="ECO:0000256" key="2">
    <source>
        <dbReference type="SAM" id="MobiDB-lite"/>
    </source>
</evidence>
<dbReference type="Pfam" id="PF00022">
    <property type="entry name" value="Actin"/>
    <property type="match status" value="2"/>
</dbReference>
<sequence length="459" mass="50143">MDLTRCLSAFVCLRRRATAGPHITSRGDGSRTSASATHRDSTKPIEHRTAHIHDAAMLSAASSLPVVVCDMGTSTTRLGYAGNSEPTFVQPTVCAWAEHLSYETLHIGHEAIQRLRSTITTASAMHRCRLLDHGTVVDWNLYEEYWRHLFNRHLCLESSDVGVVLAEAATAAPSQRELTAEILFESFGVPQLSIRSQALFALSSVGRGSDTGLVVESGAGVTEVVPVVDGYALHSAAQRFPLAGEDVTQYVLDSLREHACNPEAECAWDVAEQVKRLHCYVASDIVEERARFDAGPPAHIIHHRAVHSRTGQPYEVEVGYEQFLAPEVMLRPTLLQPQWAATLPNRMDAAVWACPVDCRRRLYANVVVTGGNMRFPGLSRRLECALSKLLEERAAGFSAASKGTQVKPVDCQVHVTDCSHDLSAVWKGGSLFGASPRFAAEAVTRAAYQERGCFSRDAV</sequence>
<dbReference type="Gene3D" id="3.30.420.40">
    <property type="match status" value="2"/>
</dbReference>
<evidence type="ECO:0000313" key="4">
    <source>
        <dbReference type="Proteomes" id="UP000038009"/>
    </source>
</evidence>
<dbReference type="AlphaFoldDB" id="A0A0N0P781"/>
<dbReference type="Gene3D" id="3.90.640.10">
    <property type="entry name" value="Actin, Chain A, domain 4"/>
    <property type="match status" value="1"/>
</dbReference>
<evidence type="ECO:0000313" key="3">
    <source>
        <dbReference type="EMBL" id="KPI88496.1"/>
    </source>
</evidence>
<accession>A0A0N0P781</accession>
<dbReference type="Gene3D" id="2.30.36.70">
    <property type="entry name" value="Actin, Chain A, domain 2"/>
    <property type="match status" value="1"/>
</dbReference>
<name>A0A0N0P781_LEPSE</name>
<dbReference type="SMART" id="SM00268">
    <property type="entry name" value="ACTIN"/>
    <property type="match status" value="1"/>
</dbReference>
<gene>
    <name evidence="3" type="ORF">ABL78_2392</name>
</gene>
<dbReference type="PANTHER" id="PTHR11937">
    <property type="entry name" value="ACTIN"/>
    <property type="match status" value="1"/>
</dbReference>
<comment type="similarity">
    <text evidence="1">Belongs to the actin family.</text>
</comment>
<dbReference type="InterPro" id="IPR043129">
    <property type="entry name" value="ATPase_NBD"/>
</dbReference>
<dbReference type="Proteomes" id="UP000038009">
    <property type="component" value="Unassembled WGS sequence"/>
</dbReference>
<dbReference type="OMA" id="DVMEEYW"/>
<dbReference type="InterPro" id="IPR004000">
    <property type="entry name" value="Actin"/>
</dbReference>
<proteinExistence type="inferred from homology"/>
<keyword evidence="4" id="KW-1185">Reference proteome</keyword>